<keyword evidence="1" id="KW-0472">Membrane</keyword>
<proteinExistence type="predicted"/>
<keyword evidence="3" id="KW-1185">Reference proteome</keyword>
<accession>A0A1A9ZPR7</accession>
<reference evidence="2" key="2">
    <citation type="submission" date="2020-05" db="UniProtKB">
        <authorList>
            <consortium name="EnsemblMetazoa"/>
        </authorList>
    </citation>
    <scope>IDENTIFICATION</scope>
    <source>
        <strain evidence="2">IAEA</strain>
    </source>
</reference>
<evidence type="ECO:0000256" key="1">
    <source>
        <dbReference type="SAM" id="Phobius"/>
    </source>
</evidence>
<evidence type="ECO:0000313" key="2">
    <source>
        <dbReference type="EnsemblMetazoa" id="GPAI021217-PA"/>
    </source>
</evidence>
<dbReference type="Proteomes" id="UP000092445">
    <property type="component" value="Unassembled WGS sequence"/>
</dbReference>
<feature type="transmembrane region" description="Helical" evidence="1">
    <location>
        <begin position="21"/>
        <end position="40"/>
    </location>
</feature>
<dbReference type="EnsemblMetazoa" id="GPAI021217-RA">
    <property type="protein sequence ID" value="GPAI021217-PA"/>
    <property type="gene ID" value="GPAI021217"/>
</dbReference>
<keyword evidence="1" id="KW-1133">Transmembrane helix</keyword>
<dbReference type="VEuPathDB" id="VectorBase:GPAI021217"/>
<name>A0A1A9ZPR7_GLOPL</name>
<sequence>MLFDKYPVRMDMYFRQRNNICMIYCTWGEAIVTLALTSYANGLHCIVTSKFSKSKPFTYYKIDDELYMPYTKGLRMKMPAHMPNKERTYDIRRDMRNNSDNVDDDDNDNSFMFILMVMMVRRVDFIVCDPFIKWFRVPLSLTN</sequence>
<reference evidence="3" key="1">
    <citation type="submission" date="2014-03" db="EMBL/GenBank/DDBJ databases">
        <authorList>
            <person name="Aksoy S."/>
            <person name="Warren W."/>
            <person name="Wilson R.K."/>
        </authorList>
    </citation>
    <scope>NUCLEOTIDE SEQUENCE [LARGE SCALE GENOMIC DNA]</scope>
    <source>
        <strain evidence="3">IAEA</strain>
    </source>
</reference>
<protein>
    <submittedName>
        <fullName evidence="2">Uncharacterized protein</fullName>
    </submittedName>
</protein>
<keyword evidence="1" id="KW-0812">Transmembrane</keyword>
<evidence type="ECO:0000313" key="3">
    <source>
        <dbReference type="Proteomes" id="UP000092445"/>
    </source>
</evidence>
<dbReference type="AlphaFoldDB" id="A0A1A9ZPR7"/>
<organism evidence="2 3">
    <name type="scientific">Glossina pallidipes</name>
    <name type="common">Tsetse fly</name>
    <dbReference type="NCBI Taxonomy" id="7398"/>
    <lineage>
        <taxon>Eukaryota</taxon>
        <taxon>Metazoa</taxon>
        <taxon>Ecdysozoa</taxon>
        <taxon>Arthropoda</taxon>
        <taxon>Hexapoda</taxon>
        <taxon>Insecta</taxon>
        <taxon>Pterygota</taxon>
        <taxon>Neoptera</taxon>
        <taxon>Endopterygota</taxon>
        <taxon>Diptera</taxon>
        <taxon>Brachycera</taxon>
        <taxon>Muscomorpha</taxon>
        <taxon>Hippoboscoidea</taxon>
        <taxon>Glossinidae</taxon>
        <taxon>Glossina</taxon>
    </lineage>
</organism>